<accession>A0ACC1P0H5</accession>
<gene>
    <name evidence="1" type="ORF">NQ176_g240</name>
</gene>
<evidence type="ECO:0000313" key="2">
    <source>
        <dbReference type="Proteomes" id="UP001143910"/>
    </source>
</evidence>
<name>A0ACC1P0H5_9HYPO</name>
<dbReference type="EMBL" id="JANJQO010000008">
    <property type="protein sequence ID" value="KAJ2984048.1"/>
    <property type="molecule type" value="Genomic_DNA"/>
</dbReference>
<proteinExistence type="predicted"/>
<reference evidence="1" key="1">
    <citation type="submission" date="2022-08" db="EMBL/GenBank/DDBJ databases">
        <title>Genome Sequence of Lecanicillium fungicola.</title>
        <authorList>
            <person name="Buettner E."/>
        </authorList>
    </citation>
    <scope>NUCLEOTIDE SEQUENCE</scope>
    <source>
        <strain evidence="1">Babe33</strain>
    </source>
</reference>
<comment type="caution">
    <text evidence="1">The sequence shown here is derived from an EMBL/GenBank/DDBJ whole genome shotgun (WGS) entry which is preliminary data.</text>
</comment>
<evidence type="ECO:0000313" key="1">
    <source>
        <dbReference type="EMBL" id="KAJ2984048.1"/>
    </source>
</evidence>
<sequence>MLFILSILFAAAYTATGVVASPASTAVEIGPGLFMETYDFGEMALDSNVSVGGAPADGGLAKRAHVDCWDNHMTVRQNQEAYEDDCELLIEGIRRRSSTRQLAPRQSVLGWGMLNNDRDLVYILEPYEVAPPTYSPRCQ</sequence>
<organism evidence="1 2">
    <name type="scientific">Zarea fungicola</name>
    <dbReference type="NCBI Taxonomy" id="93591"/>
    <lineage>
        <taxon>Eukaryota</taxon>
        <taxon>Fungi</taxon>
        <taxon>Dikarya</taxon>
        <taxon>Ascomycota</taxon>
        <taxon>Pezizomycotina</taxon>
        <taxon>Sordariomycetes</taxon>
        <taxon>Hypocreomycetidae</taxon>
        <taxon>Hypocreales</taxon>
        <taxon>Cordycipitaceae</taxon>
        <taxon>Zarea</taxon>
    </lineage>
</organism>
<dbReference type="Proteomes" id="UP001143910">
    <property type="component" value="Unassembled WGS sequence"/>
</dbReference>
<protein>
    <submittedName>
        <fullName evidence="1">Uncharacterized protein</fullName>
    </submittedName>
</protein>
<keyword evidence="2" id="KW-1185">Reference proteome</keyword>